<evidence type="ECO:0000313" key="6">
    <source>
        <dbReference type="EMBL" id="QLQ79715.1"/>
    </source>
</evidence>
<feature type="domain" description="Alanine racemase N-terminal" evidence="5">
    <location>
        <begin position="79"/>
        <end position="273"/>
    </location>
</feature>
<dbReference type="HAMAP" id="MF_02087">
    <property type="entry name" value="PLP_homeostasis"/>
    <property type="match status" value="1"/>
</dbReference>
<dbReference type="Proteomes" id="UP000510647">
    <property type="component" value="Chromosome 3"/>
</dbReference>
<dbReference type="OrthoDB" id="10264196at2759"/>
<dbReference type="NCBIfam" id="TIGR00044">
    <property type="entry name" value="YggS family pyridoxal phosphate-dependent enzyme"/>
    <property type="match status" value="1"/>
</dbReference>
<dbReference type="CDD" id="cd06822">
    <property type="entry name" value="PLPDE_III_YBL036c_euk"/>
    <property type="match status" value="1"/>
</dbReference>
<accession>A0A7H9HTI2</accession>
<organism evidence="6 7">
    <name type="scientific">Torulaspora globosa</name>
    <dbReference type="NCBI Taxonomy" id="48254"/>
    <lineage>
        <taxon>Eukaryota</taxon>
        <taxon>Fungi</taxon>
        <taxon>Dikarya</taxon>
        <taxon>Ascomycota</taxon>
        <taxon>Saccharomycotina</taxon>
        <taxon>Saccharomycetes</taxon>
        <taxon>Saccharomycetales</taxon>
        <taxon>Saccharomycetaceae</taxon>
        <taxon>Torulaspora</taxon>
    </lineage>
</organism>
<dbReference type="Gene3D" id="3.20.20.10">
    <property type="entry name" value="Alanine racemase"/>
    <property type="match status" value="1"/>
</dbReference>
<dbReference type="PIRSF" id="PIRSF004848">
    <property type="entry name" value="YBL036c_PLPDEIII"/>
    <property type="match status" value="1"/>
</dbReference>
<dbReference type="PROSITE" id="PS01211">
    <property type="entry name" value="UPF0001"/>
    <property type="match status" value="1"/>
</dbReference>
<name>A0A7H9HTI2_9SACH</name>
<dbReference type="AlphaFoldDB" id="A0A7H9HTI2"/>
<dbReference type="InterPro" id="IPR001608">
    <property type="entry name" value="Ala_racemase_N"/>
</dbReference>
<dbReference type="GO" id="GO:0030170">
    <property type="term" value="F:pyridoxal phosphate binding"/>
    <property type="evidence" value="ECO:0007669"/>
    <property type="project" value="UniProtKB-UniRule"/>
</dbReference>
<dbReference type="Pfam" id="PF01168">
    <property type="entry name" value="Ala_racemase_N"/>
    <property type="match status" value="1"/>
</dbReference>
<dbReference type="EMBL" id="CP059269">
    <property type="protein sequence ID" value="QLQ79715.1"/>
    <property type="molecule type" value="Genomic_DNA"/>
</dbReference>
<evidence type="ECO:0000256" key="4">
    <source>
        <dbReference type="RuleBase" id="RU004514"/>
    </source>
</evidence>
<keyword evidence="1 2" id="KW-0663">Pyridoxal phosphate</keyword>
<sequence>MILKGIVRASKFKPLLVSRSLRMSQELSIVYDVERQKELISRYEKVKKSCEKCCIGNLKASDDLLVLAVSKLKPVSDIKILYDYGVRHFGENYVQELVEKAHLLPLDIQWHFIGGLQTNKCKDLAKVKNLSFVETIDSLKKAKKLNESRLKFNPDGNPVGCNVQINTSNESQKSGLQEEDEIFEIVRYFLDENTKNVYLNGLMTIGSWETSHLEDPNEENVDFKRLVEWKQKIDAKFGTNLKLSMGMSSDFDKAIKQGSSEVRIGTDIFGNRPPRSEAKLI</sequence>
<protein>
    <recommendedName>
        <fullName evidence="2">Pyridoxal phosphate homeostasis protein</fullName>
        <shortName evidence="2">PLP homeostasis protein</shortName>
    </recommendedName>
</protein>
<comment type="similarity">
    <text evidence="2 4">Belongs to the pyridoxal phosphate-binding protein YggS/PROSC family.</text>
</comment>
<dbReference type="InterPro" id="IPR011078">
    <property type="entry name" value="PyrdxlP_homeostasis"/>
</dbReference>
<proteinExistence type="inferred from homology"/>
<comment type="cofactor">
    <cofactor evidence="3">
        <name>pyridoxal 5'-phosphate</name>
        <dbReference type="ChEBI" id="CHEBI:597326"/>
    </cofactor>
</comment>
<dbReference type="PANTHER" id="PTHR10146">
    <property type="entry name" value="PROLINE SYNTHETASE CO-TRANSCRIBED BACTERIAL HOMOLOG PROTEIN"/>
    <property type="match status" value="1"/>
</dbReference>
<keyword evidence="7" id="KW-1185">Reference proteome</keyword>
<evidence type="ECO:0000256" key="2">
    <source>
        <dbReference type="HAMAP-Rule" id="MF_03225"/>
    </source>
</evidence>
<dbReference type="InterPro" id="IPR029066">
    <property type="entry name" value="PLP-binding_barrel"/>
</dbReference>
<dbReference type="PANTHER" id="PTHR10146:SF14">
    <property type="entry name" value="PYRIDOXAL PHOSPHATE HOMEOSTASIS PROTEIN"/>
    <property type="match status" value="1"/>
</dbReference>
<evidence type="ECO:0000259" key="5">
    <source>
        <dbReference type="Pfam" id="PF01168"/>
    </source>
</evidence>
<gene>
    <name evidence="6" type="ORF">HG537_0C03630</name>
</gene>
<dbReference type="FunFam" id="3.20.20.10:FF:000007">
    <property type="entry name" value="Pyridoxal phosphate homeostasis protein"/>
    <property type="match status" value="1"/>
</dbReference>
<feature type="modified residue" description="N6-(pyridoxal phosphate)lysine" evidence="2 3">
    <location>
        <position position="71"/>
    </location>
</feature>
<evidence type="ECO:0000256" key="3">
    <source>
        <dbReference type="PIRSR" id="PIRSR004848-1"/>
    </source>
</evidence>
<evidence type="ECO:0000313" key="7">
    <source>
        <dbReference type="Proteomes" id="UP000510647"/>
    </source>
</evidence>
<evidence type="ECO:0000256" key="1">
    <source>
        <dbReference type="ARBA" id="ARBA00022898"/>
    </source>
</evidence>
<comment type="function">
    <text evidence="2">Pyridoxal 5'-phosphate (PLP)-binding protein, which may be involved in intracellular homeostatic regulation of pyridoxal 5'-phosphate (PLP), the active form of vitamin B6.</text>
</comment>
<dbReference type="SUPFAM" id="SSF51419">
    <property type="entry name" value="PLP-binding barrel"/>
    <property type="match status" value="1"/>
</dbReference>
<reference evidence="6 7" key="1">
    <citation type="submission" date="2020-06" db="EMBL/GenBank/DDBJ databases">
        <title>The yeast mating-type switching endonuclease HO is a domesticated member of an unorthodox homing genetic element family.</title>
        <authorList>
            <person name="Coughlan A.Y."/>
            <person name="Lombardi L."/>
            <person name="Braun-Galleani S."/>
            <person name="Martos A.R."/>
            <person name="Galeote V."/>
            <person name="Bigey F."/>
            <person name="Dequin S."/>
            <person name="Byrne K.P."/>
            <person name="Wolfe K.H."/>
        </authorList>
    </citation>
    <scope>NUCLEOTIDE SEQUENCE [LARGE SCALE GENOMIC DNA]</scope>
    <source>
        <strain evidence="6 7">CBS2947</strain>
    </source>
</reference>